<keyword evidence="2" id="KW-0677">Repeat</keyword>
<dbReference type="Proteomes" id="UP001274896">
    <property type="component" value="Unassembled WGS sequence"/>
</dbReference>
<sequence length="134" mass="14927">RVKSVLLSLCRLCDCEISGEGCAALTSALRSNPSHLRELDLSENKLRDSGVKSLSAVLENPHCKLETLRVGEVSDKIHIISYGTRAIWEWEEAPTGPWGADGWFEIGHRCRMSPRTPPYCELEWSTRTSFGPGL</sequence>
<comment type="caution">
    <text evidence="3">The sequence shown here is derived from an EMBL/GenBank/DDBJ whole genome shotgun (WGS) entry which is preliminary data.</text>
</comment>
<dbReference type="InterPro" id="IPR001611">
    <property type="entry name" value="Leu-rich_rpt"/>
</dbReference>
<dbReference type="InterPro" id="IPR032675">
    <property type="entry name" value="LRR_dom_sf"/>
</dbReference>
<dbReference type="Gene3D" id="3.80.10.10">
    <property type="entry name" value="Ribonuclease Inhibitor"/>
    <property type="match status" value="1"/>
</dbReference>
<dbReference type="SUPFAM" id="SSF52047">
    <property type="entry name" value="RNI-like"/>
    <property type="match status" value="1"/>
</dbReference>
<evidence type="ECO:0000313" key="3">
    <source>
        <dbReference type="EMBL" id="KAK3512185.1"/>
    </source>
</evidence>
<accession>A0AAE0Q2B9</accession>
<gene>
    <name evidence="3" type="ORF">QTP70_033937</name>
</gene>
<feature type="non-terminal residue" evidence="3">
    <location>
        <position position="1"/>
    </location>
</feature>
<dbReference type="Pfam" id="PF13516">
    <property type="entry name" value="LRR_6"/>
    <property type="match status" value="1"/>
</dbReference>
<dbReference type="InterPro" id="IPR051261">
    <property type="entry name" value="NLR"/>
</dbReference>
<reference evidence="3" key="1">
    <citation type="submission" date="2023-06" db="EMBL/GenBank/DDBJ databases">
        <title>Male Hemibagrus guttatus genome.</title>
        <authorList>
            <person name="Bian C."/>
        </authorList>
    </citation>
    <scope>NUCLEOTIDE SEQUENCE</scope>
    <source>
        <strain evidence="3">Male_cb2023</strain>
        <tissue evidence="3">Muscle</tissue>
    </source>
</reference>
<proteinExistence type="predicted"/>
<dbReference type="AlphaFoldDB" id="A0AAE0Q2B9"/>
<name>A0AAE0Q2B9_9TELE</name>
<dbReference type="EMBL" id="JAUCMX010000024">
    <property type="protein sequence ID" value="KAK3512185.1"/>
    <property type="molecule type" value="Genomic_DNA"/>
</dbReference>
<protein>
    <submittedName>
        <fullName evidence="3">Uncharacterized protein</fullName>
    </submittedName>
</protein>
<evidence type="ECO:0000256" key="2">
    <source>
        <dbReference type="ARBA" id="ARBA00022737"/>
    </source>
</evidence>
<dbReference type="PROSITE" id="PS51450">
    <property type="entry name" value="LRR"/>
    <property type="match status" value="1"/>
</dbReference>
<dbReference type="SMART" id="SM00368">
    <property type="entry name" value="LRR_RI"/>
    <property type="match status" value="2"/>
</dbReference>
<keyword evidence="4" id="KW-1185">Reference proteome</keyword>
<evidence type="ECO:0000313" key="4">
    <source>
        <dbReference type="Proteomes" id="UP001274896"/>
    </source>
</evidence>
<organism evidence="3 4">
    <name type="scientific">Hemibagrus guttatus</name>
    <dbReference type="NCBI Taxonomy" id="175788"/>
    <lineage>
        <taxon>Eukaryota</taxon>
        <taxon>Metazoa</taxon>
        <taxon>Chordata</taxon>
        <taxon>Craniata</taxon>
        <taxon>Vertebrata</taxon>
        <taxon>Euteleostomi</taxon>
        <taxon>Actinopterygii</taxon>
        <taxon>Neopterygii</taxon>
        <taxon>Teleostei</taxon>
        <taxon>Ostariophysi</taxon>
        <taxon>Siluriformes</taxon>
        <taxon>Bagridae</taxon>
        <taxon>Hemibagrus</taxon>
    </lineage>
</organism>
<evidence type="ECO:0000256" key="1">
    <source>
        <dbReference type="ARBA" id="ARBA00022614"/>
    </source>
</evidence>
<keyword evidence="1" id="KW-0433">Leucine-rich repeat</keyword>
<dbReference type="PANTHER" id="PTHR24106">
    <property type="entry name" value="NACHT, LRR AND CARD DOMAINS-CONTAINING"/>
    <property type="match status" value="1"/>
</dbReference>